<feature type="transmembrane region" description="Helical" evidence="6">
    <location>
        <begin position="65"/>
        <end position="82"/>
    </location>
</feature>
<feature type="transmembrane region" description="Helical" evidence="6">
    <location>
        <begin position="12"/>
        <end position="28"/>
    </location>
</feature>
<name>A0ABS6CYU5_9FIRM</name>
<gene>
    <name evidence="7" type="ORF">HGO97_001190</name>
</gene>
<protein>
    <submittedName>
        <fullName evidence="7">ABC transporter permease</fullName>
    </submittedName>
</protein>
<evidence type="ECO:0000313" key="7">
    <source>
        <dbReference type="EMBL" id="MBU3874433.1"/>
    </source>
</evidence>
<feature type="transmembrane region" description="Helical" evidence="6">
    <location>
        <begin position="214"/>
        <end position="232"/>
    </location>
</feature>
<feature type="transmembrane region" description="Helical" evidence="6">
    <location>
        <begin position="40"/>
        <end position="59"/>
    </location>
</feature>
<accession>A0ABS6CYU5</accession>
<evidence type="ECO:0000313" key="8">
    <source>
        <dbReference type="Proteomes" id="UP000723714"/>
    </source>
</evidence>
<feature type="transmembrane region" description="Helical" evidence="6">
    <location>
        <begin position="266"/>
        <end position="285"/>
    </location>
</feature>
<comment type="subcellular location">
    <subcellularLocation>
        <location evidence="1">Cell membrane</location>
        <topology evidence="1">Multi-pass membrane protein</topology>
    </subcellularLocation>
</comment>
<keyword evidence="2" id="KW-1003">Cell membrane</keyword>
<dbReference type="PANTHER" id="PTHR32196">
    <property type="entry name" value="ABC TRANSPORTER PERMEASE PROTEIN YPHD-RELATED-RELATED"/>
    <property type="match status" value="1"/>
</dbReference>
<dbReference type="Pfam" id="PF02653">
    <property type="entry name" value="BPD_transp_2"/>
    <property type="match status" value="1"/>
</dbReference>
<keyword evidence="3 6" id="KW-0812">Transmembrane</keyword>
<comment type="caution">
    <text evidence="7">The sequence shown here is derived from an EMBL/GenBank/DDBJ whole genome shotgun (WGS) entry which is preliminary data.</text>
</comment>
<evidence type="ECO:0000256" key="4">
    <source>
        <dbReference type="ARBA" id="ARBA00022989"/>
    </source>
</evidence>
<evidence type="ECO:0000256" key="5">
    <source>
        <dbReference type="ARBA" id="ARBA00023136"/>
    </source>
</evidence>
<keyword evidence="4 6" id="KW-1133">Transmembrane helix</keyword>
<proteinExistence type="predicted"/>
<keyword evidence="5 6" id="KW-0472">Membrane</keyword>
<dbReference type="CDD" id="cd06579">
    <property type="entry name" value="TM_PBP1_transp_AraH_like"/>
    <property type="match status" value="1"/>
</dbReference>
<sequence length="314" mass="32656">MVQGKNFVKNNTMLFFLIILFILSMLFVPRFASGGNILNVLIQVSINALIACGMTFVILSDGIDLSVGSVAALSGVVGASLIKQFPVASVGLSLLLIILVSVVIGGICGCVNGFCISKLNVPPFIATLAMMNVARGLAYVATDAKPVFGLPASFGFVGLRKLGAIPVSIILMVIVLVIAYVILSKTAYGRHIYAVGSNQEVAKLTGISVMKIKFSVYIISGMLSALGGLVLASKLQNGQATAAQGYELNAIAAVAMGGTSMSGGRGGIIQTVFGLFVIGIINNALSLLGVSSYWQTVAMGIIILIAVIMDQFRK</sequence>
<feature type="transmembrane region" description="Helical" evidence="6">
    <location>
        <begin position="94"/>
        <end position="114"/>
    </location>
</feature>
<evidence type="ECO:0000256" key="3">
    <source>
        <dbReference type="ARBA" id="ARBA00022692"/>
    </source>
</evidence>
<dbReference type="Proteomes" id="UP000723714">
    <property type="component" value="Unassembled WGS sequence"/>
</dbReference>
<evidence type="ECO:0000256" key="6">
    <source>
        <dbReference type="SAM" id="Phobius"/>
    </source>
</evidence>
<evidence type="ECO:0000256" key="2">
    <source>
        <dbReference type="ARBA" id="ARBA00022475"/>
    </source>
</evidence>
<organism evidence="7 8">
    <name type="scientific">Faecalicatena faecalis</name>
    <dbReference type="NCBI Taxonomy" id="2726362"/>
    <lineage>
        <taxon>Bacteria</taxon>
        <taxon>Bacillati</taxon>
        <taxon>Bacillota</taxon>
        <taxon>Clostridia</taxon>
        <taxon>Lachnospirales</taxon>
        <taxon>Lachnospiraceae</taxon>
        <taxon>Faecalicatena</taxon>
    </lineage>
</organism>
<dbReference type="PANTHER" id="PTHR32196:SF63">
    <property type="entry name" value="INNER MEMBRANE ABC TRANSPORTER PERMEASE PROTEIN YJFF"/>
    <property type="match status" value="1"/>
</dbReference>
<dbReference type="EMBL" id="JABACJ020000001">
    <property type="protein sequence ID" value="MBU3874433.1"/>
    <property type="molecule type" value="Genomic_DNA"/>
</dbReference>
<feature type="transmembrane region" description="Helical" evidence="6">
    <location>
        <begin position="291"/>
        <end position="309"/>
    </location>
</feature>
<reference evidence="7 8" key="1">
    <citation type="submission" date="2021-06" db="EMBL/GenBank/DDBJ databases">
        <title>Faecalicatena sp. nov. isolated from porcine feces.</title>
        <authorList>
            <person name="Oh B.S."/>
            <person name="Lee J.H."/>
        </authorList>
    </citation>
    <scope>NUCLEOTIDE SEQUENCE [LARGE SCALE GENOMIC DNA]</scope>
    <source>
        <strain evidence="7 8">AGMB00832</strain>
    </source>
</reference>
<dbReference type="InterPro" id="IPR001851">
    <property type="entry name" value="ABC_transp_permease"/>
</dbReference>
<evidence type="ECO:0000256" key="1">
    <source>
        <dbReference type="ARBA" id="ARBA00004651"/>
    </source>
</evidence>
<feature type="transmembrane region" description="Helical" evidence="6">
    <location>
        <begin position="162"/>
        <end position="183"/>
    </location>
</feature>
<keyword evidence="8" id="KW-1185">Reference proteome</keyword>
<feature type="transmembrane region" description="Helical" evidence="6">
    <location>
        <begin position="120"/>
        <end position="141"/>
    </location>
</feature>